<evidence type="ECO:0000256" key="1">
    <source>
        <dbReference type="SAM" id="SignalP"/>
    </source>
</evidence>
<dbReference type="HOGENOM" id="CLU_1115368_0_0_3"/>
<feature type="chain" id="PRO_5002776820" description="Secreted protein" evidence="1">
    <location>
        <begin position="29"/>
        <end position="256"/>
    </location>
</feature>
<proteinExistence type="predicted"/>
<dbReference type="AlphaFoldDB" id="B2IU38"/>
<evidence type="ECO:0000313" key="3">
    <source>
        <dbReference type="Proteomes" id="UP000001191"/>
    </source>
</evidence>
<organism evidence="2 3">
    <name type="scientific">Nostoc punctiforme (strain ATCC 29133 / PCC 73102)</name>
    <dbReference type="NCBI Taxonomy" id="63737"/>
    <lineage>
        <taxon>Bacteria</taxon>
        <taxon>Bacillati</taxon>
        <taxon>Cyanobacteriota</taxon>
        <taxon>Cyanophyceae</taxon>
        <taxon>Nostocales</taxon>
        <taxon>Nostocaceae</taxon>
        <taxon>Nostoc</taxon>
    </lineage>
</organism>
<dbReference type="EnsemblBacteria" id="ACC79609">
    <property type="protein sequence ID" value="ACC79609"/>
    <property type="gene ID" value="Npun_R0872"/>
</dbReference>
<accession>B2IU38</accession>
<dbReference type="eggNOG" id="ENOG5030UFB">
    <property type="taxonomic scope" value="Bacteria"/>
</dbReference>
<sequence length="256" mass="29384">MMNFTFKSLIALVVTSSALLLTPMRSDAQVNMNILAKVAQSCQRDALSPEYYQQMDIDLTEQHYFGKKKAFMNPCIRTRYHYFSVLSKLPWMASKGEMLPNYPGYIAILATAMNFAEQKRPNNLIECIASQNALSQPCQQTNFYIAETSIKIKKIDIGSVGDESNYLTYVCPSCAVTHDNIFSKEIIISAFIKWFLELEKPQRREIMSILGADEKADKLRDEIHYESLGAVGEYWDIYAQVEKQEQEQRRQELLGN</sequence>
<gene>
    <name evidence="2" type="ordered locus">Npun_R0872</name>
</gene>
<dbReference type="STRING" id="63737.Npun_R0872"/>
<dbReference type="EMBL" id="CP001037">
    <property type="protein sequence ID" value="ACC79609.1"/>
    <property type="molecule type" value="Genomic_DNA"/>
</dbReference>
<dbReference type="Proteomes" id="UP000001191">
    <property type="component" value="Chromosome"/>
</dbReference>
<protein>
    <recommendedName>
        <fullName evidence="4">Secreted protein</fullName>
    </recommendedName>
</protein>
<dbReference type="KEGG" id="npu:Npun_R0872"/>
<feature type="signal peptide" evidence="1">
    <location>
        <begin position="1"/>
        <end position="28"/>
    </location>
</feature>
<reference evidence="3" key="1">
    <citation type="submission" date="2008-04" db="EMBL/GenBank/DDBJ databases">
        <title>Complete sequence of chromosome of Nostoc punctiforme ATCC 29133.</title>
        <authorList>
            <consortium name="US DOE Joint Genome Institute"/>
            <person name="Copeland A."/>
            <person name="Lucas S."/>
            <person name="Lapidus A."/>
            <person name="Glavina del Rio T."/>
            <person name="Dalin E."/>
            <person name="Tice H."/>
            <person name="Pitluck S."/>
            <person name="Chain P."/>
            <person name="Malfatti S."/>
            <person name="Shin M."/>
            <person name="Vergez L."/>
            <person name="Schmutz J."/>
            <person name="Larimer F."/>
            <person name="Land M."/>
            <person name="Hauser L."/>
            <person name="Kyrpides N."/>
            <person name="Kim E."/>
            <person name="Meeks J.C."/>
            <person name="Elhai J."/>
            <person name="Campbell E.L."/>
            <person name="Thiel T."/>
            <person name="Longmire J."/>
            <person name="Potts M."/>
            <person name="Atlas R."/>
        </authorList>
    </citation>
    <scope>NUCLEOTIDE SEQUENCE [LARGE SCALE GENOMIC DNA]</scope>
    <source>
        <strain evidence="3">ATCC 29133 / PCC 73102</strain>
    </source>
</reference>
<keyword evidence="1" id="KW-0732">Signal</keyword>
<name>B2IU38_NOSP7</name>
<dbReference type="RefSeq" id="WP_012407631.1">
    <property type="nucleotide sequence ID" value="NC_010628.1"/>
</dbReference>
<evidence type="ECO:0008006" key="4">
    <source>
        <dbReference type="Google" id="ProtNLM"/>
    </source>
</evidence>
<dbReference type="OrthoDB" id="495451at2"/>
<keyword evidence="3" id="KW-1185">Reference proteome</keyword>
<evidence type="ECO:0000313" key="2">
    <source>
        <dbReference type="EMBL" id="ACC79609.1"/>
    </source>
</evidence>
<reference evidence="2 3" key="2">
    <citation type="journal article" date="2013" name="Plant Physiol.">
        <title>A Nostoc punctiforme Sugar Transporter Necessary to Establish a Cyanobacterium-Plant Symbiosis.</title>
        <authorList>
            <person name="Ekman M."/>
            <person name="Picossi S."/>
            <person name="Campbell E.L."/>
            <person name="Meeks J.C."/>
            <person name="Flores E."/>
        </authorList>
    </citation>
    <scope>NUCLEOTIDE SEQUENCE [LARGE SCALE GENOMIC DNA]</scope>
    <source>
        <strain evidence="3">ATCC 29133 / PCC 73102</strain>
    </source>
</reference>